<protein>
    <submittedName>
        <fullName evidence="10">Peptide ABC transporter permease</fullName>
    </submittedName>
</protein>
<dbReference type="STRING" id="646.BJD16_03390"/>
<proteinExistence type="inferred from homology"/>
<accession>A0A1S2CXJ6</accession>
<keyword evidence="3 7" id="KW-0812">Transmembrane</keyword>
<evidence type="ECO:0000256" key="6">
    <source>
        <dbReference type="ARBA" id="ARBA00038076"/>
    </source>
</evidence>
<dbReference type="InterPro" id="IPR050250">
    <property type="entry name" value="Macrolide_Exporter_MacB"/>
</dbReference>
<evidence type="ECO:0000259" key="8">
    <source>
        <dbReference type="Pfam" id="PF02687"/>
    </source>
</evidence>
<dbReference type="Pfam" id="PF02687">
    <property type="entry name" value="FtsX"/>
    <property type="match status" value="1"/>
</dbReference>
<feature type="transmembrane region" description="Helical" evidence="7">
    <location>
        <begin position="359"/>
        <end position="382"/>
    </location>
</feature>
<gene>
    <name evidence="10" type="ORF">BJD16_03390</name>
</gene>
<feature type="transmembrane region" description="Helical" evidence="7">
    <location>
        <begin position="268"/>
        <end position="292"/>
    </location>
</feature>
<dbReference type="PANTHER" id="PTHR30572">
    <property type="entry name" value="MEMBRANE COMPONENT OF TRANSPORTER-RELATED"/>
    <property type="match status" value="1"/>
</dbReference>
<evidence type="ECO:0000256" key="2">
    <source>
        <dbReference type="ARBA" id="ARBA00022475"/>
    </source>
</evidence>
<dbReference type="Proteomes" id="UP000179934">
    <property type="component" value="Unassembled WGS sequence"/>
</dbReference>
<evidence type="ECO:0000259" key="9">
    <source>
        <dbReference type="Pfam" id="PF12704"/>
    </source>
</evidence>
<dbReference type="AlphaFoldDB" id="A0A1S2CXJ6"/>
<organism evidence="10 11">
    <name type="scientific">Aeromonas sobria</name>
    <dbReference type="NCBI Taxonomy" id="646"/>
    <lineage>
        <taxon>Bacteria</taxon>
        <taxon>Pseudomonadati</taxon>
        <taxon>Pseudomonadota</taxon>
        <taxon>Gammaproteobacteria</taxon>
        <taxon>Aeromonadales</taxon>
        <taxon>Aeromonadaceae</taxon>
        <taxon>Aeromonas</taxon>
    </lineage>
</organism>
<keyword evidence="2" id="KW-1003">Cell membrane</keyword>
<dbReference type="GO" id="GO:0022857">
    <property type="term" value="F:transmembrane transporter activity"/>
    <property type="evidence" value="ECO:0007669"/>
    <property type="project" value="TreeGrafter"/>
</dbReference>
<dbReference type="GeneID" id="58920975"/>
<dbReference type="InterPro" id="IPR025857">
    <property type="entry name" value="MacB_PCD"/>
</dbReference>
<dbReference type="RefSeq" id="WP_042018681.1">
    <property type="nucleotide sequence ID" value="NZ_CDBW01000006.1"/>
</dbReference>
<dbReference type="OrthoDB" id="9770036at2"/>
<dbReference type="GO" id="GO:0005886">
    <property type="term" value="C:plasma membrane"/>
    <property type="evidence" value="ECO:0007669"/>
    <property type="project" value="UniProtKB-SubCell"/>
</dbReference>
<evidence type="ECO:0000256" key="7">
    <source>
        <dbReference type="SAM" id="Phobius"/>
    </source>
</evidence>
<reference evidence="10 11" key="1">
    <citation type="submission" date="2016-09" db="EMBL/GenBank/DDBJ databases">
        <title>Draft Genome Sequence of Aeromonas sobria Strain 08005, Isolated from Sick Rana catesbeiana.</title>
        <authorList>
            <person name="Yang Q."/>
        </authorList>
    </citation>
    <scope>NUCLEOTIDE SEQUENCE [LARGE SCALE GENOMIC DNA]</scope>
    <source>
        <strain evidence="10 11">08005</strain>
    </source>
</reference>
<dbReference type="InterPro" id="IPR003838">
    <property type="entry name" value="ABC3_permease_C"/>
</dbReference>
<comment type="caution">
    <text evidence="10">The sequence shown here is derived from an EMBL/GenBank/DDBJ whole genome shotgun (WGS) entry which is preliminary data.</text>
</comment>
<evidence type="ECO:0000256" key="3">
    <source>
        <dbReference type="ARBA" id="ARBA00022692"/>
    </source>
</evidence>
<dbReference type="Pfam" id="PF12704">
    <property type="entry name" value="MacB_PCD"/>
    <property type="match status" value="1"/>
</dbReference>
<keyword evidence="4 7" id="KW-1133">Transmembrane helix</keyword>
<dbReference type="EMBL" id="MKFU01000012">
    <property type="protein sequence ID" value="OHY93316.1"/>
    <property type="molecule type" value="Genomic_DNA"/>
</dbReference>
<dbReference type="PANTHER" id="PTHR30572:SF4">
    <property type="entry name" value="ABC TRANSPORTER PERMEASE YTRF"/>
    <property type="match status" value="1"/>
</dbReference>
<comment type="similarity">
    <text evidence="6">Belongs to the ABC-4 integral membrane protein family.</text>
</comment>
<evidence type="ECO:0000256" key="5">
    <source>
        <dbReference type="ARBA" id="ARBA00023136"/>
    </source>
</evidence>
<evidence type="ECO:0000313" key="11">
    <source>
        <dbReference type="Proteomes" id="UP000179934"/>
    </source>
</evidence>
<feature type="domain" description="MacB-like periplasmic core" evidence="9">
    <location>
        <begin position="23"/>
        <end position="242"/>
    </location>
</feature>
<feature type="transmembrane region" description="Helical" evidence="7">
    <location>
        <begin position="327"/>
        <end position="353"/>
    </location>
</feature>
<evidence type="ECO:0000256" key="4">
    <source>
        <dbReference type="ARBA" id="ARBA00022989"/>
    </source>
</evidence>
<evidence type="ECO:0000313" key="10">
    <source>
        <dbReference type="EMBL" id="OHY93316.1"/>
    </source>
</evidence>
<sequence>MRRPDVIRFAAVALLRQRSRALVLILAVSLSVTSVLLLTALGEGARRYVADQFSSLGKDLLVMFPGRKETTGGLPPVTGNSLRQITLDDMHYLGQHQPKVRLVPLVMGFAEAKQGARLRQTMLLGSSNGLRDTHGLELLSGRWLPGDAAEDRPVVLLGAVVARELFGQADPVGQWLRFDNRRFRVVGVFTSQSSNLGMDMAEAALIPVGSAMRLFNTEGLFRLLIQPLAGQAVPPLVKRLEQLMQARHGVLDVTLVRRDAMLATFSTILSTLTLAVAGIGAISLLVSGIMMMNLALISTRQRTGEIGLLKALGADSRQIRQLFLWEALLLSGSGALFGTALGYALVALAALIWPSFPVAVPLLATLCTIPAALLTGLFFSWLPASRAARQDPVSSLRSGQWSGG</sequence>
<evidence type="ECO:0000256" key="1">
    <source>
        <dbReference type="ARBA" id="ARBA00004651"/>
    </source>
</evidence>
<name>A0A1S2CXJ6_AERSO</name>
<feature type="transmembrane region" description="Helical" evidence="7">
    <location>
        <begin position="21"/>
        <end position="42"/>
    </location>
</feature>
<comment type="subcellular location">
    <subcellularLocation>
        <location evidence="1">Cell membrane</location>
        <topology evidence="1">Multi-pass membrane protein</topology>
    </subcellularLocation>
</comment>
<keyword evidence="5 7" id="KW-0472">Membrane</keyword>
<feature type="domain" description="ABC3 transporter permease C-terminal" evidence="8">
    <location>
        <begin position="279"/>
        <end position="392"/>
    </location>
</feature>